<feature type="domain" description="FCP1 homology" evidence="1">
    <location>
        <begin position="177"/>
        <end position="260"/>
    </location>
</feature>
<dbReference type="OrthoDB" id="1711508at2759"/>
<dbReference type="InterPro" id="IPR023214">
    <property type="entry name" value="HAD_sf"/>
</dbReference>
<dbReference type="EMBL" id="CM035419">
    <property type="protein sequence ID" value="KAH7414990.1"/>
    <property type="molecule type" value="Genomic_DNA"/>
</dbReference>
<dbReference type="SUPFAM" id="SSF56784">
    <property type="entry name" value="HAD-like"/>
    <property type="match status" value="1"/>
</dbReference>
<gene>
    <name evidence="2" type="ORF">KP509_14G022300</name>
</gene>
<protein>
    <recommendedName>
        <fullName evidence="1">FCP1 homology domain-containing protein</fullName>
    </recommendedName>
</protein>
<dbReference type="Proteomes" id="UP000825935">
    <property type="component" value="Chromosome 14"/>
</dbReference>
<dbReference type="InterPro" id="IPR036412">
    <property type="entry name" value="HAD-like_sf"/>
</dbReference>
<name>A0A8T2T670_CERRI</name>
<keyword evidence="3" id="KW-1185">Reference proteome</keyword>
<evidence type="ECO:0000313" key="3">
    <source>
        <dbReference type="Proteomes" id="UP000825935"/>
    </source>
</evidence>
<evidence type="ECO:0000259" key="1">
    <source>
        <dbReference type="Pfam" id="PF03031"/>
    </source>
</evidence>
<dbReference type="Pfam" id="PF03031">
    <property type="entry name" value="NIF"/>
    <property type="match status" value="1"/>
</dbReference>
<evidence type="ECO:0000313" key="2">
    <source>
        <dbReference type="EMBL" id="KAH7414990.1"/>
    </source>
</evidence>
<dbReference type="AlphaFoldDB" id="A0A8T2T670"/>
<accession>A0A8T2T670</accession>
<comment type="caution">
    <text evidence="2">The sequence shown here is derived from an EMBL/GenBank/DDBJ whole genome shotgun (WGS) entry which is preliminary data.</text>
</comment>
<proteinExistence type="predicted"/>
<dbReference type="InterPro" id="IPR004274">
    <property type="entry name" value="FCP1_dom"/>
</dbReference>
<sequence>MDASVDPCPIDNMHDAESTCIEFHSGLDGMIENVLDPVSSSYIHLVSHNSVVDNDPIVYSNKGQIKNKASSTAAAKDILTSSASQCQAATEVEHKDAYKEKKLNKVSVSTDPILTQTCPIPTQTNLIATTIEQKVSVSTQNNLVLVFTPKGNQEPKQILGKSKKRKRLDHAFLDSNAFLQWSLEHFNVWIWSAYDLEYVNKCIDTIFLMFMRTFMDIWGRDQCFWNFSIHFKKLAHFWDKNVEYGPDNTLIIDTTTYRLFHNIGRCCLTFPNMTISERLNYLSGTLCDQLWKWLIAPNRIEYADIISRLIPLDEESLSIYHAIHRDHNRDYRHNQDYIHNQDYRQKH</sequence>
<organism evidence="2 3">
    <name type="scientific">Ceratopteris richardii</name>
    <name type="common">Triangle waterfern</name>
    <dbReference type="NCBI Taxonomy" id="49495"/>
    <lineage>
        <taxon>Eukaryota</taxon>
        <taxon>Viridiplantae</taxon>
        <taxon>Streptophyta</taxon>
        <taxon>Embryophyta</taxon>
        <taxon>Tracheophyta</taxon>
        <taxon>Polypodiopsida</taxon>
        <taxon>Polypodiidae</taxon>
        <taxon>Polypodiales</taxon>
        <taxon>Pteridineae</taxon>
        <taxon>Pteridaceae</taxon>
        <taxon>Parkerioideae</taxon>
        <taxon>Ceratopteris</taxon>
    </lineage>
</organism>
<dbReference type="Gene3D" id="3.40.50.1000">
    <property type="entry name" value="HAD superfamily/HAD-like"/>
    <property type="match status" value="1"/>
</dbReference>
<reference evidence="2" key="1">
    <citation type="submission" date="2021-08" db="EMBL/GenBank/DDBJ databases">
        <title>WGS assembly of Ceratopteris richardii.</title>
        <authorList>
            <person name="Marchant D.B."/>
            <person name="Chen G."/>
            <person name="Jenkins J."/>
            <person name="Shu S."/>
            <person name="Leebens-Mack J."/>
            <person name="Grimwood J."/>
            <person name="Schmutz J."/>
            <person name="Soltis P."/>
            <person name="Soltis D."/>
            <person name="Chen Z.-H."/>
        </authorList>
    </citation>
    <scope>NUCLEOTIDE SEQUENCE</scope>
    <source>
        <strain evidence="2">Whitten #5841</strain>
        <tissue evidence="2">Leaf</tissue>
    </source>
</reference>